<evidence type="ECO:0000256" key="2">
    <source>
        <dbReference type="ARBA" id="ARBA00022448"/>
    </source>
</evidence>
<keyword evidence="5 7" id="KW-1133">Transmembrane helix</keyword>
<comment type="caution">
    <text evidence="10">The sequence shown here is derived from an EMBL/GenBank/DDBJ whole genome shotgun (WGS) entry which is preliminary data.</text>
</comment>
<dbReference type="Proteomes" id="UP000295431">
    <property type="component" value="Unassembled WGS sequence"/>
</dbReference>
<evidence type="ECO:0000256" key="7">
    <source>
        <dbReference type="RuleBase" id="RU363032"/>
    </source>
</evidence>
<dbReference type="PANTHER" id="PTHR43386:SF1">
    <property type="entry name" value="D,D-DIPEPTIDE TRANSPORT SYSTEM PERMEASE PROTEIN DDPC-RELATED"/>
    <property type="match status" value="1"/>
</dbReference>
<dbReference type="GO" id="GO:0055085">
    <property type="term" value="P:transmembrane transport"/>
    <property type="evidence" value="ECO:0007669"/>
    <property type="project" value="InterPro"/>
</dbReference>
<evidence type="ECO:0000256" key="1">
    <source>
        <dbReference type="ARBA" id="ARBA00004651"/>
    </source>
</evidence>
<name>A0A4V2XP25_9ACTN</name>
<evidence type="ECO:0000256" key="6">
    <source>
        <dbReference type="ARBA" id="ARBA00023136"/>
    </source>
</evidence>
<feature type="transmembrane region" description="Helical" evidence="7">
    <location>
        <begin position="107"/>
        <end position="133"/>
    </location>
</feature>
<proteinExistence type="inferred from homology"/>
<dbReference type="CDD" id="cd06261">
    <property type="entry name" value="TM_PBP2"/>
    <property type="match status" value="1"/>
</dbReference>
<comment type="similarity">
    <text evidence="7">Belongs to the binding-protein-dependent transport system permease family.</text>
</comment>
<dbReference type="InterPro" id="IPR000515">
    <property type="entry name" value="MetI-like"/>
</dbReference>
<dbReference type="OrthoDB" id="6637947at2"/>
<keyword evidence="4 7" id="KW-0812">Transmembrane</keyword>
<dbReference type="GO" id="GO:0005886">
    <property type="term" value="C:plasma membrane"/>
    <property type="evidence" value="ECO:0007669"/>
    <property type="project" value="UniProtKB-SubCell"/>
</dbReference>
<keyword evidence="3" id="KW-1003">Cell membrane</keyword>
<evidence type="ECO:0000256" key="4">
    <source>
        <dbReference type="ARBA" id="ARBA00022692"/>
    </source>
</evidence>
<gene>
    <name evidence="10" type="ORF">E1284_00430</name>
</gene>
<dbReference type="InterPro" id="IPR050366">
    <property type="entry name" value="BP-dependent_transpt_permease"/>
</dbReference>
<dbReference type="EMBL" id="SMJW01000001">
    <property type="protein sequence ID" value="TDC20386.1"/>
    <property type="molecule type" value="Genomic_DNA"/>
</dbReference>
<feature type="transmembrane region" description="Helical" evidence="7">
    <location>
        <begin position="42"/>
        <end position="61"/>
    </location>
</feature>
<sequence length="308" mass="32078">MKNTTTPPPAPASAPASAGGPAPPPPAVTAAPEARGKRSGKILVRLAIGWLALVGLLAVFADLLPIPSYDVRIDSPALGPSWDLAGLLGTDAVGRSTLSRLIYGARVSLAVGVVSVLIGMVIGGVLGLLAGYLRGWFEKVVTIVTDSLLAYPPLVLLLAITSTLGSSLRSLVISLGLLCVPSFARLARANTLAFAQREFVTASRALGGRPLRIIFREILPNVVLPVASYAFVFAAVVIVAEGSLSFLGMGIPPPSPSWGGMISTAKDRLGTQPHLVFIPAVTMFLTIFALNVVGDRARTRFDVRESAL</sequence>
<dbReference type="Gene3D" id="1.10.3720.10">
    <property type="entry name" value="MetI-like"/>
    <property type="match status" value="1"/>
</dbReference>
<feature type="transmembrane region" description="Helical" evidence="7">
    <location>
        <begin position="140"/>
        <end position="161"/>
    </location>
</feature>
<protein>
    <submittedName>
        <fullName evidence="10">ABC transporter permease</fullName>
    </submittedName>
</protein>
<feature type="domain" description="ABC transmembrane type-1" evidence="9">
    <location>
        <begin position="105"/>
        <end position="294"/>
    </location>
</feature>
<dbReference type="Pfam" id="PF00528">
    <property type="entry name" value="BPD_transp_1"/>
    <property type="match status" value="1"/>
</dbReference>
<dbReference type="InterPro" id="IPR035906">
    <property type="entry name" value="MetI-like_sf"/>
</dbReference>
<evidence type="ECO:0000256" key="8">
    <source>
        <dbReference type="SAM" id="MobiDB-lite"/>
    </source>
</evidence>
<feature type="compositionally biased region" description="Pro residues" evidence="8">
    <location>
        <begin position="1"/>
        <end position="12"/>
    </location>
</feature>
<feature type="transmembrane region" description="Helical" evidence="7">
    <location>
        <begin position="275"/>
        <end position="294"/>
    </location>
</feature>
<evidence type="ECO:0000259" key="9">
    <source>
        <dbReference type="PROSITE" id="PS50928"/>
    </source>
</evidence>
<accession>A0A4V2XP25</accession>
<feature type="transmembrane region" description="Helical" evidence="7">
    <location>
        <begin position="167"/>
        <end position="187"/>
    </location>
</feature>
<dbReference type="PANTHER" id="PTHR43386">
    <property type="entry name" value="OLIGOPEPTIDE TRANSPORT SYSTEM PERMEASE PROTEIN APPC"/>
    <property type="match status" value="1"/>
</dbReference>
<keyword evidence="6 7" id="KW-0472">Membrane</keyword>
<evidence type="ECO:0000313" key="11">
    <source>
        <dbReference type="Proteomes" id="UP000295431"/>
    </source>
</evidence>
<evidence type="ECO:0000256" key="3">
    <source>
        <dbReference type="ARBA" id="ARBA00022475"/>
    </source>
</evidence>
<feature type="region of interest" description="Disordered" evidence="8">
    <location>
        <begin position="1"/>
        <end position="33"/>
    </location>
</feature>
<dbReference type="SUPFAM" id="SSF161098">
    <property type="entry name" value="MetI-like"/>
    <property type="match status" value="1"/>
</dbReference>
<reference evidence="10 11" key="1">
    <citation type="submission" date="2019-03" db="EMBL/GenBank/DDBJ databases">
        <title>Draft genome sequences of novel Actinobacteria.</title>
        <authorList>
            <person name="Sahin N."/>
            <person name="Ay H."/>
            <person name="Saygin H."/>
        </authorList>
    </citation>
    <scope>NUCLEOTIDE SEQUENCE [LARGE SCALE GENOMIC DNA]</scope>
    <source>
        <strain evidence="10 11">DSM 45347</strain>
    </source>
</reference>
<evidence type="ECO:0000313" key="10">
    <source>
        <dbReference type="EMBL" id="TDC20386.1"/>
    </source>
</evidence>
<organism evidence="10 11">
    <name type="scientific">Actinomadura bangladeshensis</name>
    <dbReference type="NCBI Taxonomy" id="453573"/>
    <lineage>
        <taxon>Bacteria</taxon>
        <taxon>Bacillati</taxon>
        <taxon>Actinomycetota</taxon>
        <taxon>Actinomycetes</taxon>
        <taxon>Streptosporangiales</taxon>
        <taxon>Thermomonosporaceae</taxon>
        <taxon>Actinomadura</taxon>
    </lineage>
</organism>
<feature type="transmembrane region" description="Helical" evidence="7">
    <location>
        <begin position="218"/>
        <end position="240"/>
    </location>
</feature>
<dbReference type="AlphaFoldDB" id="A0A4V2XP25"/>
<comment type="subcellular location">
    <subcellularLocation>
        <location evidence="1 7">Cell membrane</location>
        <topology evidence="1 7">Multi-pass membrane protein</topology>
    </subcellularLocation>
</comment>
<evidence type="ECO:0000256" key="5">
    <source>
        <dbReference type="ARBA" id="ARBA00022989"/>
    </source>
</evidence>
<keyword evidence="11" id="KW-1185">Reference proteome</keyword>
<dbReference type="PROSITE" id="PS50928">
    <property type="entry name" value="ABC_TM1"/>
    <property type="match status" value="1"/>
</dbReference>
<keyword evidence="2 7" id="KW-0813">Transport</keyword>